<dbReference type="InterPro" id="IPR053377">
    <property type="entry name" value="Iron_uptake_EfeM/EfeO"/>
</dbReference>
<dbReference type="PANTHER" id="PTHR39192">
    <property type="entry name" value="IRON UPTAKE SYSTEM COMPONENT EFEO"/>
    <property type="match status" value="1"/>
</dbReference>
<dbReference type="SUPFAM" id="SSF49503">
    <property type="entry name" value="Cupredoxins"/>
    <property type="match status" value="1"/>
</dbReference>
<dbReference type="Pfam" id="PF13473">
    <property type="entry name" value="Cupredoxin_1"/>
    <property type="match status" value="1"/>
</dbReference>
<evidence type="ECO:0000256" key="3">
    <source>
        <dbReference type="ARBA" id="ARBA00022729"/>
    </source>
</evidence>
<gene>
    <name evidence="6" type="ORF">ANDA3_1014</name>
</gene>
<dbReference type="InterPro" id="IPR008972">
    <property type="entry name" value="Cupredoxin"/>
</dbReference>
<dbReference type="InterPro" id="IPR028096">
    <property type="entry name" value="EfeO_Cupredoxin"/>
</dbReference>
<proteinExistence type="inferred from homology"/>
<evidence type="ECO:0000256" key="1">
    <source>
        <dbReference type="ARBA" id="ARBA00004418"/>
    </source>
</evidence>
<comment type="similarity">
    <text evidence="2">Belongs to the EfeM/EfeO family.</text>
</comment>
<dbReference type="GO" id="GO:0042597">
    <property type="term" value="C:periplasmic space"/>
    <property type="evidence" value="ECO:0007669"/>
    <property type="project" value="UniProtKB-SubCell"/>
</dbReference>
<dbReference type="NCBIfam" id="NF041757">
    <property type="entry name" value="EfeO"/>
    <property type="match status" value="1"/>
</dbReference>
<dbReference type="EMBL" id="CAADIC010000011">
    <property type="protein sequence ID" value="VFR28972.1"/>
    <property type="molecule type" value="Genomic_DNA"/>
</dbReference>
<dbReference type="NCBIfam" id="NF007697">
    <property type="entry name" value="PRK10378.1"/>
    <property type="match status" value="1"/>
</dbReference>
<dbReference type="CDD" id="cd14656">
    <property type="entry name" value="Imelysin-like_EfeO"/>
    <property type="match status" value="1"/>
</dbReference>
<accession>A0A484PS13</accession>
<evidence type="ECO:0000256" key="2">
    <source>
        <dbReference type="ARBA" id="ARBA00005989"/>
    </source>
</evidence>
<protein>
    <submittedName>
        <fullName evidence="6">Ferrous iron transport periplasmic protein EfeO, contains peptidase-M75 domain and (Frequently) cupredoxin-like domain</fullName>
    </submittedName>
</protein>
<dbReference type="InterPro" id="IPR038352">
    <property type="entry name" value="Imelysin_sf"/>
</dbReference>
<feature type="domain" description="Imelysin-like" evidence="4">
    <location>
        <begin position="159"/>
        <end position="383"/>
    </location>
</feature>
<dbReference type="AlphaFoldDB" id="A0A484PS13"/>
<comment type="subcellular location">
    <subcellularLocation>
        <location evidence="1">Periplasm</location>
    </subcellularLocation>
</comment>
<keyword evidence="3" id="KW-0732">Signal</keyword>
<sequence length="404" mass="43157">MTAPSPAPRGAAPSRALMRIALAVSILLALAALAAFHYASRLASQDAAPTDDVVQVEIHAGRCEPDSLSVPAGRVTFRIVNRSERAVEWEILDGVMVVEERENIAPGFTQTLNARLEPGDYDITCGLLSNPRGKLHVTPTAASDAARAARPSLTAFIGALAEYRVYLVMQAATLQRDAQALADAIEANDLARARGLYPAARLAYKRIEPVADMFADLDTRLDARADYFARREEDPDFMGFHRIEHGLYARQSLAGLPGAAQALMTDIAALQQRLRELPVTPERMAGGAARLAQDMATLKVIGEEDRYAHTDLSGLQGNLDGLRKIVDLLRPFVARGNAALAEKLDGDIAAAQAALEAHRAQGGDGYAGFDSLDAPARRVLAERFAMLATDLASAGQSLGLIGAD</sequence>
<organism evidence="6">
    <name type="scientific">plant metagenome</name>
    <dbReference type="NCBI Taxonomy" id="1297885"/>
    <lineage>
        <taxon>unclassified sequences</taxon>
        <taxon>metagenomes</taxon>
        <taxon>organismal metagenomes</taxon>
    </lineage>
</organism>
<dbReference type="Gene3D" id="1.20.1420.20">
    <property type="entry name" value="M75 peptidase, HXXE motif"/>
    <property type="match status" value="1"/>
</dbReference>
<feature type="domain" description="EfeO-type cupredoxin-like" evidence="5">
    <location>
        <begin position="39"/>
        <end position="136"/>
    </location>
</feature>
<evidence type="ECO:0000313" key="6">
    <source>
        <dbReference type="EMBL" id="VFR28972.1"/>
    </source>
</evidence>
<evidence type="ECO:0000259" key="4">
    <source>
        <dbReference type="Pfam" id="PF09375"/>
    </source>
</evidence>
<evidence type="ECO:0000259" key="5">
    <source>
        <dbReference type="Pfam" id="PF13473"/>
    </source>
</evidence>
<dbReference type="InterPro" id="IPR018976">
    <property type="entry name" value="Imelysin-like"/>
</dbReference>
<dbReference type="Pfam" id="PF09375">
    <property type="entry name" value="Peptidase_M75"/>
    <property type="match status" value="1"/>
</dbReference>
<reference evidence="6" key="1">
    <citation type="submission" date="2019-03" db="EMBL/GenBank/DDBJ databases">
        <authorList>
            <person name="Danneels B."/>
        </authorList>
    </citation>
    <scope>NUCLEOTIDE SEQUENCE</scope>
</reference>
<dbReference type="InterPro" id="IPR034981">
    <property type="entry name" value="Imelysin-like_EfeO/Algp7"/>
</dbReference>
<name>A0A484PS13_9ZZZZ</name>
<dbReference type="InterPro" id="IPR050894">
    <property type="entry name" value="EfeM/EfeO_iron_uptake"/>
</dbReference>
<dbReference type="Gene3D" id="2.60.40.420">
    <property type="entry name" value="Cupredoxins - blue copper proteins"/>
    <property type="match status" value="1"/>
</dbReference>
<dbReference type="PANTHER" id="PTHR39192:SF1">
    <property type="entry name" value="IRON UPTAKE SYSTEM COMPONENT EFEO"/>
    <property type="match status" value="1"/>
</dbReference>